<dbReference type="FunFam" id="3.30.2010.30:FF:000001">
    <property type="entry name" value="Leukotriene A(4) hydrolase"/>
    <property type="match status" value="1"/>
</dbReference>
<evidence type="ECO:0000256" key="6">
    <source>
        <dbReference type="ARBA" id="ARBA00022490"/>
    </source>
</evidence>
<accession>A0AAW1Q8I4</accession>
<comment type="cofactor">
    <cofactor evidence="16">
        <name>Zn(2+)</name>
        <dbReference type="ChEBI" id="CHEBI:29105"/>
    </cofactor>
    <text evidence="16">Binds 1 zinc ion per subunit.</text>
</comment>
<feature type="active site" description="Proton acceptor" evidence="15">
    <location>
        <position position="301"/>
    </location>
</feature>
<dbReference type="InterPro" id="IPR045357">
    <property type="entry name" value="Aminopeptidase_N-like_N"/>
</dbReference>
<dbReference type="Gene3D" id="2.60.40.1730">
    <property type="entry name" value="tricorn interacting facor f3 domain"/>
    <property type="match status" value="1"/>
</dbReference>
<dbReference type="InterPro" id="IPR014782">
    <property type="entry name" value="Peptidase_M1_dom"/>
</dbReference>
<gene>
    <name evidence="18" type="ORF">WJX72_010543</name>
</gene>
<dbReference type="InterPro" id="IPR042097">
    <property type="entry name" value="Aminopeptidase_N-like_N_sf"/>
</dbReference>
<evidence type="ECO:0000256" key="9">
    <source>
        <dbReference type="ARBA" id="ARBA00022801"/>
    </source>
</evidence>
<evidence type="ECO:0000256" key="13">
    <source>
        <dbReference type="ARBA" id="ARBA00031416"/>
    </source>
</evidence>
<dbReference type="InterPro" id="IPR027268">
    <property type="entry name" value="Peptidase_M4/M1_CTD_sf"/>
</dbReference>
<evidence type="ECO:0000256" key="12">
    <source>
        <dbReference type="ARBA" id="ARBA00030177"/>
    </source>
</evidence>
<dbReference type="EC" id="3.3.2.10" evidence="5"/>
<feature type="binding site" evidence="16">
    <location>
        <position position="323"/>
    </location>
    <ligand>
        <name>Zn(2+)</name>
        <dbReference type="ChEBI" id="CHEBI:29105"/>
        <note>catalytic</note>
    </ligand>
</feature>
<feature type="binding site" evidence="16">
    <location>
        <position position="300"/>
    </location>
    <ligand>
        <name>Zn(2+)</name>
        <dbReference type="ChEBI" id="CHEBI:29105"/>
        <note>catalytic</note>
    </ligand>
</feature>
<dbReference type="Pfam" id="PF09127">
    <property type="entry name" value="Leuk-A4-hydro_C"/>
    <property type="match status" value="1"/>
</dbReference>
<dbReference type="PANTHER" id="PTHR45726:SF3">
    <property type="entry name" value="LEUKOTRIENE A-4 HYDROLASE"/>
    <property type="match status" value="1"/>
</dbReference>
<dbReference type="SUPFAM" id="SSF48371">
    <property type="entry name" value="ARM repeat"/>
    <property type="match status" value="1"/>
</dbReference>
<dbReference type="InterPro" id="IPR015211">
    <property type="entry name" value="Peptidase_M1_C"/>
</dbReference>
<evidence type="ECO:0000256" key="16">
    <source>
        <dbReference type="PIRSR" id="PIRSR634015-3"/>
    </source>
</evidence>
<dbReference type="GO" id="GO:0008270">
    <property type="term" value="F:zinc ion binding"/>
    <property type="evidence" value="ECO:0007669"/>
    <property type="project" value="InterPro"/>
</dbReference>
<dbReference type="SUPFAM" id="SSF55486">
    <property type="entry name" value="Metalloproteases ('zincins'), catalytic domain"/>
    <property type="match status" value="1"/>
</dbReference>
<evidence type="ECO:0000256" key="14">
    <source>
        <dbReference type="ARBA" id="ARBA00071930"/>
    </source>
</evidence>
<keyword evidence="10 16" id="KW-0862">Zinc</keyword>
<dbReference type="EMBL" id="JALJOR010000005">
    <property type="protein sequence ID" value="KAK9817160.1"/>
    <property type="molecule type" value="Genomic_DNA"/>
</dbReference>
<feature type="binding site" evidence="16">
    <location>
        <position position="304"/>
    </location>
    <ligand>
        <name>Zn(2+)</name>
        <dbReference type="ChEBI" id="CHEBI:29105"/>
        <note>catalytic</note>
    </ligand>
</feature>
<reference evidence="18 19" key="1">
    <citation type="journal article" date="2024" name="Nat. Commun.">
        <title>Phylogenomics reveals the evolutionary origins of lichenization in chlorophyte algae.</title>
        <authorList>
            <person name="Puginier C."/>
            <person name="Libourel C."/>
            <person name="Otte J."/>
            <person name="Skaloud P."/>
            <person name="Haon M."/>
            <person name="Grisel S."/>
            <person name="Petersen M."/>
            <person name="Berrin J.G."/>
            <person name="Delaux P.M."/>
            <person name="Dal Grande F."/>
            <person name="Keller J."/>
        </authorList>
    </citation>
    <scope>NUCLEOTIDE SEQUENCE [LARGE SCALE GENOMIC DNA]</scope>
    <source>
        <strain evidence="18 19">SAG 2043</strain>
    </source>
</reference>
<evidence type="ECO:0000256" key="4">
    <source>
        <dbReference type="ARBA" id="ARBA00010136"/>
    </source>
</evidence>
<dbReference type="Gene3D" id="1.10.390.10">
    <property type="entry name" value="Neutral Protease Domain 2"/>
    <property type="match status" value="1"/>
</dbReference>
<feature type="domain" description="Peptidase M1 leukotriene A4 hydrolase/aminopeptidase C-terminal" evidence="17">
    <location>
        <begin position="474"/>
        <end position="626"/>
    </location>
</feature>
<feature type="active site" description="Proton donor" evidence="15">
    <location>
        <position position="389"/>
    </location>
</feature>
<dbReference type="GO" id="GO:0004301">
    <property type="term" value="F:epoxide hydrolase activity"/>
    <property type="evidence" value="ECO:0007669"/>
    <property type="project" value="UniProtKB-EC"/>
</dbReference>
<dbReference type="InterPro" id="IPR049980">
    <property type="entry name" value="LTA4H_cat"/>
</dbReference>
<dbReference type="Proteomes" id="UP001489004">
    <property type="component" value="Unassembled WGS sequence"/>
</dbReference>
<keyword evidence="6" id="KW-0963">Cytoplasm</keyword>
<comment type="subcellular location">
    <subcellularLocation>
        <location evidence="3">Cytoplasm</location>
    </subcellularLocation>
</comment>
<dbReference type="FunFam" id="2.60.40.1730:FF:000004">
    <property type="entry name" value="Leukotriene A(4) hydrolase"/>
    <property type="match status" value="1"/>
</dbReference>
<dbReference type="Gene3D" id="3.30.2010.30">
    <property type="match status" value="1"/>
</dbReference>
<keyword evidence="19" id="KW-1185">Reference proteome</keyword>
<dbReference type="SMART" id="SM01263">
    <property type="entry name" value="Leuk-A4-hydro_C"/>
    <property type="match status" value="1"/>
</dbReference>
<dbReference type="InterPro" id="IPR038502">
    <property type="entry name" value="M1_LTA-4_hydro/amino_C_sf"/>
</dbReference>
<proteinExistence type="inferred from homology"/>
<dbReference type="PANTHER" id="PTHR45726">
    <property type="entry name" value="LEUKOTRIENE A-4 HYDROLASE"/>
    <property type="match status" value="1"/>
</dbReference>
<dbReference type="GO" id="GO:0070006">
    <property type="term" value="F:metalloaminopeptidase activity"/>
    <property type="evidence" value="ECO:0007669"/>
    <property type="project" value="UniProtKB-ARBA"/>
</dbReference>
<keyword evidence="11" id="KW-0482">Metalloprotease</keyword>
<organism evidence="18 19">
    <name type="scientific">[Myrmecia] bisecta</name>
    <dbReference type="NCBI Taxonomy" id="41462"/>
    <lineage>
        <taxon>Eukaryota</taxon>
        <taxon>Viridiplantae</taxon>
        <taxon>Chlorophyta</taxon>
        <taxon>core chlorophytes</taxon>
        <taxon>Trebouxiophyceae</taxon>
        <taxon>Trebouxiales</taxon>
        <taxon>Trebouxiaceae</taxon>
        <taxon>Myrmecia</taxon>
    </lineage>
</organism>
<comment type="function">
    <text evidence="2">Aminopeptidase that preferentially cleaves di- and tripeptides. Also has low epoxide hydrolase activity (in vitro). Can hydrolyze the epoxide leukotriene LTA(4) but it forms preferentially 5,6-dihydroxy-7,9,11,14-eicosatetraenoic acid rather than the cytokine leukotriene B(4) as the product compared to the homologous mammalian enzyme (in vitro).</text>
</comment>
<dbReference type="Pfam" id="PF01433">
    <property type="entry name" value="Peptidase_M1"/>
    <property type="match status" value="1"/>
</dbReference>
<dbReference type="GO" id="GO:0005829">
    <property type="term" value="C:cytosol"/>
    <property type="evidence" value="ECO:0007669"/>
    <property type="project" value="TreeGrafter"/>
</dbReference>
<evidence type="ECO:0000256" key="11">
    <source>
        <dbReference type="ARBA" id="ARBA00023049"/>
    </source>
</evidence>
<sequence>MVLPTDHSSFANFREAKVTHSDLDLKVDFEGKSVSGSVRSQVTFLQPGSGPSVVDFDTQGLAIHRVFLADSGAGSPLSYHLHNAHKVLGSKLSVEVPRGTGQTAEIGIEFTTGPNSSALQFLEPEQTAGGKQPYLFTQCQAIHARSFLPCQDTPAVKFTYTARVTVPSGLTALMSALPAEEAPSSNGEAGTRTFAFKQPIPIPSYLLALAVGDLESRQLGPRSKVWSEPSMVEAGLYEFQDTEAFLAAGESLAGPYRWGTYDLLLLPPSFCYGGMENPQLTFVTPTLLAGDRSLANVVAHEIAHSWTGNLVTNASWQDFFLNEGMTVYLERRILGKLYGESTYQFHAATGYMSLQETVESLGQDHPFTALVPDLSGGIDPDEAFSKVPYEKGAYLMHYLQELVGGVDSFIPFLKAYLAHFALGSVTTADFKQFFLDFFARQADPQIDAALKQIDWQTWLHAPGMPPPVNTYDTSLADQAFALAKAWHLADVMGIGGNAPESASSTDLQGWSSAQVVAFLDKFAQLRGMQAPHPRVTRQMNELYGFDASKNAEIRASWYKLCITAGDEAVFGGVAQFLREQGRMKYLRPLYRALFRSKGGKQLALETFRDARSGYHPIAAKMVAADLQVS</sequence>
<dbReference type="FunFam" id="1.25.40.320:FF:000001">
    <property type="entry name" value="Leukotriene A(4) hydrolase"/>
    <property type="match status" value="1"/>
</dbReference>
<evidence type="ECO:0000256" key="15">
    <source>
        <dbReference type="PIRSR" id="PIRSR634015-1"/>
    </source>
</evidence>
<dbReference type="InterPro" id="IPR034015">
    <property type="entry name" value="M1_LTA4H"/>
</dbReference>
<evidence type="ECO:0000256" key="2">
    <source>
        <dbReference type="ARBA" id="ARBA00002142"/>
    </source>
</evidence>
<evidence type="ECO:0000256" key="5">
    <source>
        <dbReference type="ARBA" id="ARBA00013006"/>
    </source>
</evidence>
<evidence type="ECO:0000259" key="17">
    <source>
        <dbReference type="SMART" id="SM01263"/>
    </source>
</evidence>
<comment type="similarity">
    <text evidence="4">Belongs to the peptidase M1 family.</text>
</comment>
<keyword evidence="7" id="KW-0645">Protease</keyword>
<evidence type="ECO:0000256" key="8">
    <source>
        <dbReference type="ARBA" id="ARBA00022723"/>
    </source>
</evidence>
<evidence type="ECO:0000256" key="7">
    <source>
        <dbReference type="ARBA" id="ARBA00022670"/>
    </source>
</evidence>
<keyword evidence="8 16" id="KW-0479">Metal-binding</keyword>
<evidence type="ECO:0000256" key="10">
    <source>
        <dbReference type="ARBA" id="ARBA00022833"/>
    </source>
</evidence>
<dbReference type="Pfam" id="PF17900">
    <property type="entry name" value="Peptidase_M1_N"/>
    <property type="match status" value="1"/>
</dbReference>
<dbReference type="InterPro" id="IPR016024">
    <property type="entry name" value="ARM-type_fold"/>
</dbReference>
<evidence type="ECO:0000313" key="19">
    <source>
        <dbReference type="Proteomes" id="UP001489004"/>
    </source>
</evidence>
<dbReference type="AlphaFoldDB" id="A0AAW1Q8I4"/>
<dbReference type="InterPro" id="IPR001930">
    <property type="entry name" value="Peptidase_M1"/>
</dbReference>
<dbReference type="CDD" id="cd09599">
    <property type="entry name" value="M1_LTA4H"/>
    <property type="match status" value="1"/>
</dbReference>
<evidence type="ECO:0000313" key="18">
    <source>
        <dbReference type="EMBL" id="KAK9817160.1"/>
    </source>
</evidence>
<dbReference type="PRINTS" id="PR00756">
    <property type="entry name" value="ALADIPTASE"/>
</dbReference>
<dbReference type="FunFam" id="1.10.390.10:FF:000003">
    <property type="entry name" value="Leukotriene A(4) hydrolase"/>
    <property type="match status" value="1"/>
</dbReference>
<protein>
    <recommendedName>
        <fullName evidence="14">Leucine aminopeptidase</fullName>
        <ecNumber evidence="5">3.3.2.10</ecNumber>
    </recommendedName>
    <alternativeName>
        <fullName evidence="12">Epoxide hydrolase</fullName>
    </alternativeName>
    <alternativeName>
        <fullName evidence="13">Leukotriene A-4 hydrolase homolog</fullName>
    </alternativeName>
</protein>
<dbReference type="GO" id="GO:0006508">
    <property type="term" value="P:proteolysis"/>
    <property type="evidence" value="ECO:0007669"/>
    <property type="project" value="UniProtKB-KW"/>
</dbReference>
<keyword evidence="9" id="KW-0378">Hydrolase</keyword>
<evidence type="ECO:0000256" key="3">
    <source>
        <dbReference type="ARBA" id="ARBA00004496"/>
    </source>
</evidence>
<comment type="caution">
    <text evidence="18">The sequence shown here is derived from an EMBL/GenBank/DDBJ whole genome shotgun (WGS) entry which is preliminary data.</text>
</comment>
<comment type="catalytic activity">
    <reaction evidence="1">
        <text>an epoxide + H2O = an ethanediol</text>
        <dbReference type="Rhea" id="RHEA:19037"/>
        <dbReference type="ChEBI" id="CHEBI:15377"/>
        <dbReference type="ChEBI" id="CHEBI:32955"/>
        <dbReference type="ChEBI" id="CHEBI:140594"/>
        <dbReference type="EC" id="3.3.2.10"/>
    </reaction>
</comment>
<dbReference type="Gene3D" id="1.25.40.320">
    <property type="entry name" value="Peptidase M1, leukotriene A4 hydrolase/aminopeptidase C-terminal domain"/>
    <property type="match status" value="1"/>
</dbReference>
<name>A0AAW1Q8I4_9CHLO</name>
<evidence type="ECO:0000256" key="1">
    <source>
        <dbReference type="ARBA" id="ARBA00001268"/>
    </source>
</evidence>
<dbReference type="SUPFAM" id="SSF63737">
    <property type="entry name" value="Leukotriene A4 hydrolase N-terminal domain"/>
    <property type="match status" value="1"/>
</dbReference>